<keyword evidence="1" id="KW-1133">Transmembrane helix</keyword>
<name>A0A644TAY1_9ZZZZ</name>
<feature type="transmembrane region" description="Helical" evidence="1">
    <location>
        <begin position="7"/>
        <end position="25"/>
    </location>
</feature>
<protein>
    <submittedName>
        <fullName evidence="2">Uncharacterized protein</fullName>
    </submittedName>
</protein>
<sequence>MKLKLSFLNVFAIILFLYFAFIAIKDPDEEGWIFLTLIITFFISLSLIFLDFIIENFVKNSILKFIVQIILILITVYFFRNELLYS</sequence>
<organism evidence="2">
    <name type="scientific">bioreactor metagenome</name>
    <dbReference type="NCBI Taxonomy" id="1076179"/>
    <lineage>
        <taxon>unclassified sequences</taxon>
        <taxon>metagenomes</taxon>
        <taxon>ecological metagenomes</taxon>
    </lineage>
</organism>
<keyword evidence="1" id="KW-0812">Transmembrane</keyword>
<dbReference type="AlphaFoldDB" id="A0A644TAY1"/>
<feature type="transmembrane region" description="Helical" evidence="1">
    <location>
        <begin position="62"/>
        <end position="79"/>
    </location>
</feature>
<gene>
    <name evidence="2" type="ORF">SDC9_09586</name>
</gene>
<evidence type="ECO:0000313" key="2">
    <source>
        <dbReference type="EMBL" id="MPL63939.1"/>
    </source>
</evidence>
<dbReference type="EMBL" id="VSSQ01000023">
    <property type="protein sequence ID" value="MPL63939.1"/>
    <property type="molecule type" value="Genomic_DNA"/>
</dbReference>
<proteinExistence type="predicted"/>
<evidence type="ECO:0000256" key="1">
    <source>
        <dbReference type="SAM" id="Phobius"/>
    </source>
</evidence>
<accession>A0A644TAY1</accession>
<feature type="transmembrane region" description="Helical" evidence="1">
    <location>
        <begin position="31"/>
        <end position="50"/>
    </location>
</feature>
<comment type="caution">
    <text evidence="2">The sequence shown here is derived from an EMBL/GenBank/DDBJ whole genome shotgun (WGS) entry which is preliminary data.</text>
</comment>
<reference evidence="2" key="1">
    <citation type="submission" date="2019-08" db="EMBL/GenBank/DDBJ databases">
        <authorList>
            <person name="Kucharzyk K."/>
            <person name="Murdoch R.W."/>
            <person name="Higgins S."/>
            <person name="Loffler F."/>
        </authorList>
    </citation>
    <scope>NUCLEOTIDE SEQUENCE</scope>
</reference>
<keyword evidence="1" id="KW-0472">Membrane</keyword>